<dbReference type="NCBIfam" id="TIGR01730">
    <property type="entry name" value="RND_mfp"/>
    <property type="match status" value="1"/>
</dbReference>
<dbReference type="InterPro" id="IPR058624">
    <property type="entry name" value="MdtA-like_HH"/>
</dbReference>
<evidence type="ECO:0000259" key="7">
    <source>
        <dbReference type="Pfam" id="PF25989"/>
    </source>
</evidence>
<dbReference type="PANTHER" id="PTHR30158">
    <property type="entry name" value="ACRA/E-RELATED COMPONENT OF DRUG EFFLUX TRANSPORTER"/>
    <property type="match status" value="1"/>
</dbReference>
<dbReference type="GO" id="GO:0030313">
    <property type="term" value="C:cell envelope"/>
    <property type="evidence" value="ECO:0007669"/>
    <property type="project" value="UniProtKB-SubCell"/>
</dbReference>
<evidence type="ECO:0000256" key="1">
    <source>
        <dbReference type="ARBA" id="ARBA00009477"/>
    </source>
</evidence>
<dbReference type="Gene3D" id="2.40.420.20">
    <property type="match status" value="1"/>
</dbReference>
<dbReference type="GO" id="GO:0046677">
    <property type="term" value="P:response to antibiotic"/>
    <property type="evidence" value="ECO:0007669"/>
    <property type="project" value="TreeGrafter"/>
</dbReference>
<dbReference type="Gene3D" id="2.40.50.100">
    <property type="match status" value="1"/>
</dbReference>
<comment type="similarity">
    <text evidence="1">Belongs to the membrane fusion protein (MFP) (TC 8.A.1) family.</text>
</comment>
<dbReference type="InterPro" id="IPR058626">
    <property type="entry name" value="MdtA-like_b-barrel"/>
</dbReference>
<dbReference type="Pfam" id="PF25917">
    <property type="entry name" value="BSH_RND"/>
    <property type="match status" value="1"/>
</dbReference>
<dbReference type="EMBL" id="BMDO01000001">
    <property type="protein sequence ID" value="GGI48941.1"/>
    <property type="molecule type" value="Genomic_DNA"/>
</dbReference>
<feature type="region of interest" description="Disordered" evidence="3">
    <location>
        <begin position="364"/>
        <end position="395"/>
    </location>
</feature>
<dbReference type="AlphaFoldDB" id="A0A917J7N5"/>
<feature type="coiled-coil region" evidence="2">
    <location>
        <begin position="96"/>
        <end position="123"/>
    </location>
</feature>
<dbReference type="RefSeq" id="WP_188412885.1">
    <property type="nucleotide sequence ID" value="NZ_BMDO01000001.1"/>
</dbReference>
<evidence type="ECO:0000259" key="5">
    <source>
        <dbReference type="Pfam" id="PF25917"/>
    </source>
</evidence>
<dbReference type="PROSITE" id="PS51257">
    <property type="entry name" value="PROKAR_LIPOPROTEIN"/>
    <property type="match status" value="1"/>
</dbReference>
<reference evidence="8" key="2">
    <citation type="submission" date="2020-09" db="EMBL/GenBank/DDBJ databases">
        <authorList>
            <person name="Sun Q."/>
            <person name="Sedlacek I."/>
        </authorList>
    </citation>
    <scope>NUCLEOTIDE SEQUENCE</scope>
    <source>
        <strain evidence="8">CCM 8711</strain>
    </source>
</reference>
<evidence type="ECO:0000259" key="6">
    <source>
        <dbReference type="Pfam" id="PF25944"/>
    </source>
</evidence>
<evidence type="ECO:0000256" key="3">
    <source>
        <dbReference type="SAM" id="MobiDB-lite"/>
    </source>
</evidence>
<dbReference type="SUPFAM" id="SSF111369">
    <property type="entry name" value="HlyD-like secretion proteins"/>
    <property type="match status" value="1"/>
</dbReference>
<dbReference type="Pfam" id="PF25876">
    <property type="entry name" value="HH_MFP_RND"/>
    <property type="match status" value="1"/>
</dbReference>
<dbReference type="InterPro" id="IPR058637">
    <property type="entry name" value="YknX-like_C"/>
</dbReference>
<feature type="domain" description="YknX-like C-terminal permuted SH3-like" evidence="7">
    <location>
        <begin position="297"/>
        <end position="363"/>
    </location>
</feature>
<keyword evidence="9" id="KW-1185">Reference proteome</keyword>
<sequence length="395" mass="42270">MKAIYTLSALPLALLLWTGCKNKDNKDAASAAPPPTPVSVAEAKIVNATYYDQYQANVVALSSVELRAQVAGFITGIFFKEGEVVPKGKLLYEIDRRTFEAALQQARATLASAQANLVRAQKDAERYSFLLKQDAVARQTYDQAVATLATAQAQVQSGRAGVTTAQTNLSYSQIRAPFTGRIGISQVRLGAQVTPGTTLLNTISSENPIGADITINEQTVDRFYDLQKNTTDTTFRLKLSSGSMYNQVGRIYAIDRGVNSLTGTVKVRVKFANPQDSLRDGMSAVLNVLNNESGKRVQIPFKAVTEQMGEYFVFLAQDTIAKQQKITLGPRINDQVVVMKGLEQGQKVITDGFQRLRDGGKITLGAPQATAGAGGAGAQGGGANSGKGGAEKPKQ</sequence>
<dbReference type="InterPro" id="IPR006143">
    <property type="entry name" value="RND_pump_MFP"/>
</dbReference>
<dbReference type="Proteomes" id="UP000662074">
    <property type="component" value="Unassembled WGS sequence"/>
</dbReference>
<comment type="caution">
    <text evidence="8">The sequence shown here is derived from an EMBL/GenBank/DDBJ whole genome shotgun (WGS) entry which is preliminary data.</text>
</comment>
<dbReference type="InterPro" id="IPR058625">
    <property type="entry name" value="MdtA-like_BSH"/>
</dbReference>
<proteinExistence type="inferred from homology"/>
<dbReference type="Pfam" id="PF25944">
    <property type="entry name" value="Beta-barrel_RND"/>
    <property type="match status" value="1"/>
</dbReference>
<gene>
    <name evidence="8" type="ORF">GCM10011425_01530</name>
</gene>
<protein>
    <submittedName>
        <fullName evidence="8">MexE family multidrug efflux RND transporter periplasmic adaptor subunit</fullName>
    </submittedName>
</protein>
<feature type="compositionally biased region" description="Gly residues" evidence="3">
    <location>
        <begin position="372"/>
        <end position="388"/>
    </location>
</feature>
<evidence type="ECO:0000256" key="2">
    <source>
        <dbReference type="SAM" id="Coils"/>
    </source>
</evidence>
<feature type="domain" description="Multidrug resistance protein MdtA-like barrel-sandwich hybrid" evidence="5">
    <location>
        <begin position="63"/>
        <end position="200"/>
    </location>
</feature>
<feature type="domain" description="Multidrug resistance protein MdtA-like beta-barrel" evidence="6">
    <location>
        <begin position="208"/>
        <end position="284"/>
    </location>
</feature>
<accession>A0A917J7N5</accession>
<feature type="domain" description="Multidrug resistance protein MdtA-like alpha-helical hairpin" evidence="4">
    <location>
        <begin position="103"/>
        <end position="172"/>
    </location>
</feature>
<dbReference type="GO" id="GO:0005886">
    <property type="term" value="C:plasma membrane"/>
    <property type="evidence" value="ECO:0007669"/>
    <property type="project" value="TreeGrafter"/>
</dbReference>
<organism evidence="8 9">
    <name type="scientific">Mucilaginibacter galii</name>
    <dbReference type="NCBI Taxonomy" id="2005073"/>
    <lineage>
        <taxon>Bacteria</taxon>
        <taxon>Pseudomonadati</taxon>
        <taxon>Bacteroidota</taxon>
        <taxon>Sphingobacteriia</taxon>
        <taxon>Sphingobacteriales</taxon>
        <taxon>Sphingobacteriaceae</taxon>
        <taxon>Mucilaginibacter</taxon>
    </lineage>
</organism>
<name>A0A917J7N5_9SPHI</name>
<evidence type="ECO:0000259" key="4">
    <source>
        <dbReference type="Pfam" id="PF25876"/>
    </source>
</evidence>
<dbReference type="Gene3D" id="2.40.30.170">
    <property type="match status" value="1"/>
</dbReference>
<evidence type="ECO:0000313" key="8">
    <source>
        <dbReference type="EMBL" id="GGI48941.1"/>
    </source>
</evidence>
<evidence type="ECO:0000313" key="9">
    <source>
        <dbReference type="Proteomes" id="UP000662074"/>
    </source>
</evidence>
<reference evidence="8" key="1">
    <citation type="journal article" date="2014" name="Int. J. Syst. Evol. Microbiol.">
        <title>Complete genome sequence of Corynebacterium casei LMG S-19264T (=DSM 44701T), isolated from a smear-ripened cheese.</title>
        <authorList>
            <consortium name="US DOE Joint Genome Institute (JGI-PGF)"/>
            <person name="Walter F."/>
            <person name="Albersmeier A."/>
            <person name="Kalinowski J."/>
            <person name="Ruckert C."/>
        </authorList>
    </citation>
    <scope>NUCLEOTIDE SEQUENCE</scope>
    <source>
        <strain evidence="8">CCM 8711</strain>
    </source>
</reference>
<dbReference type="Gene3D" id="1.10.287.470">
    <property type="entry name" value="Helix hairpin bin"/>
    <property type="match status" value="1"/>
</dbReference>
<keyword evidence="2" id="KW-0175">Coiled coil</keyword>
<dbReference type="Pfam" id="PF25989">
    <property type="entry name" value="YknX_C"/>
    <property type="match status" value="1"/>
</dbReference>
<dbReference type="GO" id="GO:0022857">
    <property type="term" value="F:transmembrane transporter activity"/>
    <property type="evidence" value="ECO:0007669"/>
    <property type="project" value="InterPro"/>
</dbReference>